<keyword evidence="5" id="KW-1133">Transmembrane helix</keyword>
<comment type="caution">
    <text evidence="7">The sequence shown here is derived from an EMBL/GenBank/DDBJ whole genome shotgun (WGS) entry which is preliminary data.</text>
</comment>
<dbReference type="SUPFAM" id="SSF50939">
    <property type="entry name" value="Sialidases"/>
    <property type="match status" value="1"/>
</dbReference>
<dbReference type="InterPro" id="IPR026856">
    <property type="entry name" value="Sialidase_fam"/>
</dbReference>
<comment type="similarity">
    <text evidence="2">Belongs to the glycosyl hydrolase 33 family.</text>
</comment>
<dbReference type="InterPro" id="IPR036278">
    <property type="entry name" value="Sialidase_sf"/>
</dbReference>
<gene>
    <name evidence="7" type="ORF">EZH24_07855</name>
</gene>
<dbReference type="Gene3D" id="2.120.10.10">
    <property type="match status" value="1"/>
</dbReference>
<dbReference type="RefSeq" id="WP_137998562.1">
    <property type="nucleotide sequence ID" value="NZ_SJDU01000197.1"/>
</dbReference>
<evidence type="ECO:0000256" key="2">
    <source>
        <dbReference type="ARBA" id="ARBA00009348"/>
    </source>
</evidence>
<evidence type="ECO:0000256" key="5">
    <source>
        <dbReference type="SAM" id="Phobius"/>
    </source>
</evidence>
<keyword evidence="8" id="KW-1185">Reference proteome</keyword>
<keyword evidence="5" id="KW-0812">Transmembrane</keyword>
<feature type="region of interest" description="Disordered" evidence="4">
    <location>
        <begin position="36"/>
        <end position="57"/>
    </location>
</feature>
<reference evidence="7 8" key="1">
    <citation type="journal article" date="2019" name="Anaerobe">
        <title>Brachyspira catarrhinii sp. nov., an anaerobic intestinal spirochaete isolated from vervet monkeys may have been misidentified as Brachyspira aalborgi in previous studies.</title>
        <authorList>
            <person name="Phillips N.D."/>
            <person name="La T."/>
            <person name="Hampson D.J."/>
        </authorList>
    </citation>
    <scope>NUCLEOTIDE SEQUENCE [LARGE SCALE GENOMIC DNA]</scope>
    <source>
        <strain evidence="7 8">Z12</strain>
    </source>
</reference>
<evidence type="ECO:0000259" key="6">
    <source>
        <dbReference type="Pfam" id="PF13859"/>
    </source>
</evidence>
<name>A0ABY2TSU0_9SPIR</name>
<dbReference type="EC" id="3.2.1.18" evidence="3"/>
<evidence type="ECO:0000256" key="3">
    <source>
        <dbReference type="ARBA" id="ARBA00012733"/>
    </source>
</evidence>
<comment type="catalytic activity">
    <reaction evidence="1">
        <text>Hydrolysis of alpha-(2-&gt;3)-, alpha-(2-&gt;6)-, alpha-(2-&gt;8)- glycosidic linkages of terminal sialic acid residues in oligosaccharides, glycoproteins, glycolipids, colominic acid and synthetic substrates.</text>
        <dbReference type="EC" id="3.2.1.18"/>
    </reaction>
</comment>
<protein>
    <recommendedName>
        <fullName evidence="3">exo-alpha-sialidase</fullName>
        <ecNumber evidence="3">3.2.1.18</ecNumber>
    </recommendedName>
</protein>
<feature type="domain" description="Sialidase" evidence="6">
    <location>
        <begin position="106"/>
        <end position="322"/>
    </location>
</feature>
<dbReference type="CDD" id="cd15482">
    <property type="entry name" value="Sialidase_non-viral"/>
    <property type="match status" value="1"/>
</dbReference>
<dbReference type="PROSITE" id="PS51257">
    <property type="entry name" value="PROKAR_LIPOPROTEIN"/>
    <property type="match status" value="1"/>
</dbReference>
<evidence type="ECO:0000256" key="4">
    <source>
        <dbReference type="SAM" id="MobiDB-lite"/>
    </source>
</evidence>
<dbReference type="PANTHER" id="PTHR10628:SF30">
    <property type="entry name" value="EXO-ALPHA-SIALIDASE"/>
    <property type="match status" value="1"/>
</dbReference>
<dbReference type="PANTHER" id="PTHR10628">
    <property type="entry name" value="SIALIDASE"/>
    <property type="match status" value="1"/>
</dbReference>
<dbReference type="InterPro" id="IPR011040">
    <property type="entry name" value="Sialidase"/>
</dbReference>
<evidence type="ECO:0000313" key="7">
    <source>
        <dbReference type="EMBL" id="TKZ34509.1"/>
    </source>
</evidence>
<evidence type="ECO:0000313" key="8">
    <source>
        <dbReference type="Proteomes" id="UP000310168"/>
    </source>
</evidence>
<dbReference type="EMBL" id="SJDU01000197">
    <property type="protein sequence ID" value="TKZ34509.1"/>
    <property type="molecule type" value="Genomic_DNA"/>
</dbReference>
<proteinExistence type="inferred from homology"/>
<organism evidence="7 8">
    <name type="scientific">Brachyspira catarrhinii</name>
    <dbReference type="NCBI Taxonomy" id="2528966"/>
    <lineage>
        <taxon>Bacteria</taxon>
        <taxon>Pseudomonadati</taxon>
        <taxon>Spirochaetota</taxon>
        <taxon>Spirochaetia</taxon>
        <taxon>Brachyspirales</taxon>
        <taxon>Brachyspiraceae</taxon>
        <taxon>Brachyspira</taxon>
    </lineage>
</organism>
<evidence type="ECO:0000256" key="1">
    <source>
        <dbReference type="ARBA" id="ARBA00000427"/>
    </source>
</evidence>
<accession>A0ABY2TSU0</accession>
<keyword evidence="5" id="KW-0472">Membrane</keyword>
<sequence>MKTAKKVLLFIMGLMIVSMIILLSCKNRYTGPGDKGIFEEGSSEETGENGGGDIGSGLPAGYLTQDEQYEPMNPDSKKVVLFTGDNYRIPALTITANKMILAAVGTGTGQNHIAIKRSSDMGQTWTEVQANYEGFNGMYTHPFFINGYDGSVLMGVATTNATNNKTIIYKSTDDGMSWNKLTDIDTNSVNNGNVEVFNGHVTYGQGITLRHGNNANKLLFPYFFGTNAKENGFTATMCSTDGGQTFTQLGAPYGKFTSHETKFIELANGDILLNVRATTGQTYWMKSTDCGENWNITTSGGTETSGNNNSGKHADFTRYEFNGKDIKLGGEKYALSVISKRDETGYNVRMTFNDFGEGVGNFNNKYLYNKDFATNVGGDGYPAITVLPDGTIATLTEETDGIVFRRFNLSWLSSVDGTEGGEDYVDYELDNITK</sequence>
<dbReference type="Pfam" id="PF13859">
    <property type="entry name" value="BNR_3"/>
    <property type="match status" value="1"/>
</dbReference>
<dbReference type="Proteomes" id="UP000310168">
    <property type="component" value="Unassembled WGS sequence"/>
</dbReference>
<feature type="transmembrane region" description="Helical" evidence="5">
    <location>
        <begin position="7"/>
        <end position="24"/>
    </location>
</feature>